<comment type="caution">
    <text evidence="3">The sequence shown here is derived from an EMBL/GenBank/DDBJ whole genome shotgun (WGS) entry which is preliminary data.</text>
</comment>
<sequence length="469" mass="52983">MNPVYRRLFIPASTFTKTRSVSFLLRRFNLLKECQQYGSCGDDDGRRQCDTCTLLGSVLLSFLLNHCYWLIRAHDGCSRFCLAAVTSRLYYNLVVTGEHESCACLEAERSSHFLSRWEPEHVTGTERCIVVIMEGDMLCGVNIGLDVVEMIMMLLVSTINRDHVCDDSEEHCMNRRRRLADWKSMRLVCRQWSLVAMRVLDYGFCDSWTLRMAAACGRSEVVRELLSLGSCEPSSRNNESLRIAVKRGDLEVTQLLLSDRRVDPSANNNECLHEAIQQGNTQIVTLLMRHTKIDPSCQDNDAIREASRYGHEEVVNALLSDSRVDPSARFSEAIRVAAELGHTNIVQRLLVHPRVNPATKYNGALRGAARQGHIQILKMLLEDDRVDAAAIDNESIRVAAANGHLCIVQALLSHPRVNPAARYNEAARLAEERGHLFVLRLLLADPRVDAGAKYDQPWRKTESRPLVRV</sequence>
<dbReference type="OrthoDB" id="194358at2759"/>
<dbReference type="PANTHER" id="PTHR24198">
    <property type="entry name" value="ANKYRIN REPEAT AND PROTEIN KINASE DOMAIN-CONTAINING PROTEIN"/>
    <property type="match status" value="1"/>
</dbReference>
<dbReference type="InterPro" id="IPR002110">
    <property type="entry name" value="Ankyrin_rpt"/>
</dbReference>
<evidence type="ECO:0000256" key="2">
    <source>
        <dbReference type="ARBA" id="ARBA00023043"/>
    </source>
</evidence>
<dbReference type="SUPFAM" id="SSF48403">
    <property type="entry name" value="Ankyrin repeat"/>
    <property type="match status" value="1"/>
</dbReference>
<protein>
    <submittedName>
        <fullName evidence="3">Ankyrin repeat domain-containing protein 50-like</fullName>
    </submittedName>
</protein>
<accession>A0A2P6MQ94</accession>
<keyword evidence="1" id="KW-0677">Repeat</keyword>
<keyword evidence="4" id="KW-1185">Reference proteome</keyword>
<evidence type="ECO:0000313" key="3">
    <source>
        <dbReference type="EMBL" id="PRP73867.1"/>
    </source>
</evidence>
<dbReference type="EMBL" id="MDYQ01000535">
    <property type="protein sequence ID" value="PRP73867.1"/>
    <property type="molecule type" value="Genomic_DNA"/>
</dbReference>
<name>A0A2P6MQ94_9EUKA</name>
<dbReference type="AlphaFoldDB" id="A0A2P6MQ94"/>
<dbReference type="InterPro" id="IPR036770">
    <property type="entry name" value="Ankyrin_rpt-contain_sf"/>
</dbReference>
<dbReference type="Gene3D" id="1.25.40.20">
    <property type="entry name" value="Ankyrin repeat-containing domain"/>
    <property type="match status" value="2"/>
</dbReference>
<proteinExistence type="predicted"/>
<dbReference type="Proteomes" id="UP000241769">
    <property type="component" value="Unassembled WGS sequence"/>
</dbReference>
<gene>
    <name evidence="3" type="ORF">PROFUN_16602</name>
</gene>
<keyword evidence="2" id="KW-0040">ANK repeat</keyword>
<dbReference type="SMART" id="SM00248">
    <property type="entry name" value="ANK"/>
    <property type="match status" value="7"/>
</dbReference>
<dbReference type="PANTHER" id="PTHR24198:SF165">
    <property type="entry name" value="ANKYRIN REPEAT-CONTAINING PROTEIN-RELATED"/>
    <property type="match status" value="1"/>
</dbReference>
<dbReference type="Pfam" id="PF12796">
    <property type="entry name" value="Ank_2"/>
    <property type="match status" value="1"/>
</dbReference>
<evidence type="ECO:0000256" key="1">
    <source>
        <dbReference type="ARBA" id="ARBA00022737"/>
    </source>
</evidence>
<dbReference type="InParanoid" id="A0A2P6MQ94"/>
<organism evidence="3 4">
    <name type="scientific">Planoprotostelium fungivorum</name>
    <dbReference type="NCBI Taxonomy" id="1890364"/>
    <lineage>
        <taxon>Eukaryota</taxon>
        <taxon>Amoebozoa</taxon>
        <taxon>Evosea</taxon>
        <taxon>Variosea</taxon>
        <taxon>Cavosteliida</taxon>
        <taxon>Cavosteliaceae</taxon>
        <taxon>Planoprotostelium</taxon>
    </lineage>
</organism>
<evidence type="ECO:0000313" key="4">
    <source>
        <dbReference type="Proteomes" id="UP000241769"/>
    </source>
</evidence>
<reference evidence="3 4" key="1">
    <citation type="journal article" date="2018" name="Genome Biol. Evol.">
        <title>Multiple Roots of Fruiting Body Formation in Amoebozoa.</title>
        <authorList>
            <person name="Hillmann F."/>
            <person name="Forbes G."/>
            <person name="Novohradska S."/>
            <person name="Ferling I."/>
            <person name="Riege K."/>
            <person name="Groth M."/>
            <person name="Westermann M."/>
            <person name="Marz M."/>
            <person name="Spaller T."/>
            <person name="Winckler T."/>
            <person name="Schaap P."/>
            <person name="Glockner G."/>
        </authorList>
    </citation>
    <scope>NUCLEOTIDE SEQUENCE [LARGE SCALE GENOMIC DNA]</scope>
    <source>
        <strain evidence="3 4">Jena</strain>
    </source>
</reference>
<dbReference type="STRING" id="1890364.A0A2P6MQ94"/>